<evidence type="ECO:0000313" key="3">
    <source>
        <dbReference type="Proteomes" id="UP000191285"/>
    </source>
</evidence>
<proteinExistence type="predicted"/>
<organism evidence="2 3">
    <name type="scientific">Penicillium steckii</name>
    <dbReference type="NCBI Taxonomy" id="303698"/>
    <lineage>
        <taxon>Eukaryota</taxon>
        <taxon>Fungi</taxon>
        <taxon>Dikarya</taxon>
        <taxon>Ascomycota</taxon>
        <taxon>Pezizomycotina</taxon>
        <taxon>Eurotiomycetes</taxon>
        <taxon>Eurotiomycetidae</taxon>
        <taxon>Eurotiales</taxon>
        <taxon>Aspergillaceae</taxon>
        <taxon>Penicillium</taxon>
    </lineage>
</organism>
<accession>A0A1V6SRR0</accession>
<reference evidence="3" key="1">
    <citation type="journal article" date="2017" name="Nat. Microbiol.">
        <title>Global analysis of biosynthetic gene clusters reveals vast potential of secondary metabolite production in Penicillium species.</title>
        <authorList>
            <person name="Nielsen J.C."/>
            <person name="Grijseels S."/>
            <person name="Prigent S."/>
            <person name="Ji B."/>
            <person name="Dainat J."/>
            <person name="Nielsen K.F."/>
            <person name="Frisvad J.C."/>
            <person name="Workman M."/>
            <person name="Nielsen J."/>
        </authorList>
    </citation>
    <scope>NUCLEOTIDE SEQUENCE [LARGE SCALE GENOMIC DNA]</scope>
    <source>
        <strain evidence="3">IBT 24891</strain>
    </source>
</reference>
<dbReference type="OrthoDB" id="4366188at2759"/>
<protein>
    <submittedName>
        <fullName evidence="2">Uncharacterized protein</fullName>
    </submittedName>
</protein>
<feature type="region of interest" description="Disordered" evidence="1">
    <location>
        <begin position="1"/>
        <end position="52"/>
    </location>
</feature>
<feature type="compositionally biased region" description="Polar residues" evidence="1">
    <location>
        <begin position="15"/>
        <end position="26"/>
    </location>
</feature>
<comment type="caution">
    <text evidence="2">The sequence shown here is derived from an EMBL/GenBank/DDBJ whole genome shotgun (WGS) entry which is preliminary data.</text>
</comment>
<sequence>MPVTSSPGWLPNSPPSTVSSDSQESPRFSAPPGEEDSNDKPKARIPHGGPYPTIYFSGPVNLRISNCESTRKGKKRKIEEAMPEDVDGVLENITGKFDGLMRNLPNTYERVPNAATMMNCSLPQIQHQGIYPEEEWLLQPINTYQEAPFPNSIDRVKYIYKDRLAAREQIDWECRRLNLRLTKLRELKALEEQYNLFTHSNSSPNPEFSEMEKPDWYKANNDEDLVQKIRSMEQNIELFLENDSLQSSSVASSSKSCS</sequence>
<dbReference type="EMBL" id="MLKD01000023">
    <property type="protein sequence ID" value="OQE16725.1"/>
    <property type="molecule type" value="Genomic_DNA"/>
</dbReference>
<evidence type="ECO:0000256" key="1">
    <source>
        <dbReference type="SAM" id="MobiDB-lite"/>
    </source>
</evidence>
<name>A0A1V6SRR0_9EURO</name>
<dbReference type="STRING" id="303698.A0A1V6SRR0"/>
<keyword evidence="3" id="KW-1185">Reference proteome</keyword>
<gene>
    <name evidence="2" type="ORF">PENSTE_c023G02505</name>
</gene>
<dbReference type="Proteomes" id="UP000191285">
    <property type="component" value="Unassembled WGS sequence"/>
</dbReference>
<dbReference type="AlphaFoldDB" id="A0A1V6SRR0"/>
<evidence type="ECO:0000313" key="2">
    <source>
        <dbReference type="EMBL" id="OQE16725.1"/>
    </source>
</evidence>